<reference evidence="2 3" key="1">
    <citation type="journal article" date="2016" name="PLoS ONE">
        <title>A First Insight into the Genome of the Filter-Feeder Mussel Mytilus galloprovincialis.</title>
        <authorList>
            <person name="Murgarella M."/>
            <person name="Puiu D."/>
            <person name="Novoa B."/>
            <person name="Figueras A."/>
            <person name="Posada D."/>
            <person name="Canchaya C."/>
        </authorList>
    </citation>
    <scope>NUCLEOTIDE SEQUENCE [LARGE SCALE GENOMIC DNA]</scope>
    <source>
        <tissue evidence="2">Muscle</tissue>
    </source>
</reference>
<gene>
    <name evidence="2" type="ORF">AM593_06313</name>
</gene>
<comment type="caution">
    <text evidence="2">The sequence shown here is derived from an EMBL/GenBank/DDBJ whole genome shotgun (WGS) entry which is preliminary data.</text>
</comment>
<accession>A0A3L5TVL8</accession>
<keyword evidence="3" id="KW-1185">Reference proteome</keyword>
<evidence type="ECO:0000313" key="2">
    <source>
        <dbReference type="EMBL" id="OPL33706.1"/>
    </source>
</evidence>
<evidence type="ECO:0000256" key="1">
    <source>
        <dbReference type="SAM" id="MobiDB-lite"/>
    </source>
</evidence>
<organism evidence="2 3">
    <name type="scientific">Mytilus galloprovincialis</name>
    <name type="common">Mediterranean mussel</name>
    <dbReference type="NCBI Taxonomy" id="29158"/>
    <lineage>
        <taxon>Eukaryota</taxon>
        <taxon>Metazoa</taxon>
        <taxon>Spiralia</taxon>
        <taxon>Lophotrochozoa</taxon>
        <taxon>Mollusca</taxon>
        <taxon>Bivalvia</taxon>
        <taxon>Autobranchia</taxon>
        <taxon>Pteriomorphia</taxon>
        <taxon>Mytilida</taxon>
        <taxon>Mytiloidea</taxon>
        <taxon>Mytilidae</taxon>
        <taxon>Mytilinae</taxon>
        <taxon>Mytilus</taxon>
    </lineage>
</organism>
<feature type="compositionally biased region" description="Polar residues" evidence="1">
    <location>
        <begin position="94"/>
        <end position="111"/>
    </location>
</feature>
<feature type="region of interest" description="Disordered" evidence="1">
    <location>
        <begin position="75"/>
        <end position="111"/>
    </location>
</feature>
<sequence length="111" mass="12688">MLSVTDVYKKNIARTGDANSNLLSITFLDITSTELLEEIFNLEENFKQSKDDFNHNKQQTENLQSVIATVNHKEMNHTATSDPEPELSVRSLEQENQNLKDQQTFSNIKMG</sequence>
<name>A0A3L5TVL8_MYTGA</name>
<evidence type="ECO:0000313" key="3">
    <source>
        <dbReference type="Proteomes" id="UP000266721"/>
    </source>
</evidence>
<proteinExistence type="predicted"/>
<protein>
    <submittedName>
        <fullName evidence="2">Uncharacterized protein</fullName>
    </submittedName>
</protein>
<feature type="non-terminal residue" evidence="2">
    <location>
        <position position="1"/>
    </location>
</feature>
<dbReference type="Proteomes" id="UP000266721">
    <property type="component" value="Unassembled WGS sequence"/>
</dbReference>
<dbReference type="EMBL" id="KV581808">
    <property type="protein sequence ID" value="OPL33706.1"/>
    <property type="molecule type" value="Genomic_DNA"/>
</dbReference>
<dbReference type="AlphaFoldDB" id="A0A3L5TVL8"/>